<dbReference type="Gene3D" id="3.40.50.1820">
    <property type="entry name" value="alpha/beta hydrolase"/>
    <property type="match status" value="1"/>
</dbReference>
<dbReference type="PANTHER" id="PTHR31479:SF25">
    <property type="entry name" value="OS07G0527900 PROTEIN"/>
    <property type="match status" value="1"/>
</dbReference>
<dbReference type="PANTHER" id="PTHR31479">
    <property type="entry name" value="ALPHA/BETA-HYDROLASES SUPERFAMILY PROTEIN"/>
    <property type="match status" value="1"/>
</dbReference>
<organism evidence="1 2">
    <name type="scientific">Urochloa decumbens</name>
    <dbReference type="NCBI Taxonomy" id="240449"/>
    <lineage>
        <taxon>Eukaryota</taxon>
        <taxon>Viridiplantae</taxon>
        <taxon>Streptophyta</taxon>
        <taxon>Embryophyta</taxon>
        <taxon>Tracheophyta</taxon>
        <taxon>Spermatophyta</taxon>
        <taxon>Magnoliopsida</taxon>
        <taxon>Liliopsida</taxon>
        <taxon>Poales</taxon>
        <taxon>Poaceae</taxon>
        <taxon>PACMAD clade</taxon>
        <taxon>Panicoideae</taxon>
        <taxon>Panicodae</taxon>
        <taxon>Paniceae</taxon>
        <taxon>Melinidinae</taxon>
        <taxon>Urochloa</taxon>
    </lineage>
</organism>
<gene>
    <name evidence="1" type="ORF">URODEC1_LOCUS111548</name>
</gene>
<dbReference type="InterPro" id="IPR029058">
    <property type="entry name" value="AB_hydrolase_fold"/>
</dbReference>
<dbReference type="EMBL" id="OZ075118">
    <property type="protein sequence ID" value="CAL5086361.1"/>
    <property type="molecule type" value="Genomic_DNA"/>
</dbReference>
<evidence type="ECO:0000313" key="1">
    <source>
        <dbReference type="EMBL" id="CAL5086361.1"/>
    </source>
</evidence>
<evidence type="ECO:0000313" key="2">
    <source>
        <dbReference type="Proteomes" id="UP001497457"/>
    </source>
</evidence>
<reference evidence="1" key="1">
    <citation type="submission" date="2024-10" db="EMBL/GenBank/DDBJ databases">
        <authorList>
            <person name="Ryan C."/>
        </authorList>
    </citation>
    <scope>NUCLEOTIDE SEQUENCE [LARGE SCALE GENOMIC DNA]</scope>
</reference>
<dbReference type="AlphaFoldDB" id="A0ABC9G1Z9"/>
<keyword evidence="2" id="KW-1185">Reference proteome</keyword>
<dbReference type="SUPFAM" id="SSF53474">
    <property type="entry name" value="alpha/beta-Hydrolases"/>
    <property type="match status" value="1"/>
</dbReference>
<accession>A0ABC9G1Z9</accession>
<protein>
    <submittedName>
        <fullName evidence="1">Uncharacterized protein</fullName>
    </submittedName>
</protein>
<name>A0ABC9G1Z9_9POAL</name>
<sequence length="381" mass="43655">MGHSDEKNKDVFAISGPIHMMTTQAGIEIGWDSEEHRRVILACLVNGTYVLERDLAHQERKPLAPEWWESFHFRLLQRLECECRICKLFEANHDQRCFIYGAIFEYVPPAYGAAHRHQSSAPRYVVAFRGTMPRGPEAGQDIYLDGTIMVNQQHSCCRFRKAREEVGELLLKKDAAAGGTRRSDDVWLAGHSLGASIALDVGRDMATSSSNGRCYLPTFLFNPPQVSLAPVINMLLPMEMEEVAKRHLYAASYLVKHALGTKILLRPHKKHMEELFDKLSPWVPNLYVHRRDVISNGFLDYFEQREQARGWSPTVATSAATLSYRDMAYSVFGKQNDRPHLLPSARLWKNQSSHGDAHELRQWWKQQGPDLVLSSKLYRWH</sequence>
<dbReference type="Proteomes" id="UP001497457">
    <property type="component" value="Chromosome 8b"/>
</dbReference>
<proteinExistence type="predicted"/>